<dbReference type="PANTHER" id="PTHR34819:SF3">
    <property type="entry name" value="CELL SURFACE PROTEIN"/>
    <property type="match status" value="1"/>
</dbReference>
<feature type="domain" description="DUF11" evidence="1">
    <location>
        <begin position="738"/>
        <end position="849"/>
    </location>
</feature>
<dbReference type="Pfam" id="PF01345">
    <property type="entry name" value="DUF11"/>
    <property type="match status" value="8"/>
</dbReference>
<dbReference type="InterPro" id="IPR047589">
    <property type="entry name" value="DUF11_rpt"/>
</dbReference>
<dbReference type="InterPro" id="IPR001434">
    <property type="entry name" value="OmcB-like_DUF11"/>
</dbReference>
<dbReference type="OrthoDB" id="9816593at2"/>
<protein>
    <submittedName>
        <fullName evidence="2">Putative repeat protein (TIGR01451 family)/gliding motility-associated-like protein</fullName>
    </submittedName>
</protein>
<dbReference type="EMBL" id="QLLL01000002">
    <property type="protein sequence ID" value="RAJ08677.1"/>
    <property type="molecule type" value="Genomic_DNA"/>
</dbReference>
<accession>A0A327R468</accession>
<dbReference type="Proteomes" id="UP000249547">
    <property type="component" value="Unassembled WGS sequence"/>
</dbReference>
<evidence type="ECO:0000313" key="2">
    <source>
        <dbReference type="EMBL" id="RAJ08677.1"/>
    </source>
</evidence>
<reference evidence="2 3" key="1">
    <citation type="submission" date="2018-06" db="EMBL/GenBank/DDBJ databases">
        <title>Genomic Encyclopedia of Archaeal and Bacterial Type Strains, Phase II (KMG-II): from individual species to whole genera.</title>
        <authorList>
            <person name="Goeker M."/>
        </authorList>
    </citation>
    <scope>NUCLEOTIDE SEQUENCE [LARGE SCALE GENOMIC DNA]</scope>
    <source>
        <strain evidence="2 3">DSM 23857</strain>
    </source>
</reference>
<dbReference type="PANTHER" id="PTHR34819">
    <property type="entry name" value="LARGE CYSTEINE-RICH PERIPLASMIC PROTEIN OMCB"/>
    <property type="match status" value="1"/>
</dbReference>
<dbReference type="Gene3D" id="2.60.40.1170">
    <property type="entry name" value="Mu homology domain, subdomain B"/>
    <property type="match status" value="3"/>
</dbReference>
<keyword evidence="3" id="KW-1185">Reference proteome</keyword>
<dbReference type="AlphaFoldDB" id="A0A327R468"/>
<feature type="domain" description="DUF11" evidence="1">
    <location>
        <begin position="379"/>
        <end position="489"/>
    </location>
</feature>
<dbReference type="InterPro" id="IPR026341">
    <property type="entry name" value="T9SS_type_B"/>
</dbReference>
<sequence length="1161" mass="119940">EHDPVTTNNTSSVTVTRVPLVDVAVLKTVNNSTPDVGKNVTFTIKATNAGPSDATNTVVNDALPTGYTLVSATPTAGTYTAGVWTIGTLVKDAEETLMIVATVNATGSYTNTATISATEKEIVTSNNTSSVTPVPVPVAELSIVKTLDNATPDAGSEVVFTVNVTNAGPSTATGVKVTEQLKSGYTYKSSTVTAGTYDAATGIWNIGTQHINITNTLTITAVVNPTGDYSNSASVSGNEKDTQGTDDVSTITTPIVRAITDLAIVKTVDHTTADAGSEVNFTLTASNKGVSTATNVVVNDVLPSGFTFVSSTSSNYNATTGVWSIGTLAKDATASITIKAIVNATGTYVNTATIAGTEHDPVTTNNTSAVTVTRVPYLDVAVTIGVNNSTPDVATNVTFTITATNNGPSTATNTVVNNLLPSGYTLVSANAATGSYTNGVWNIGTMAPGASTTLTVVATVRPTGTYTNTATIGAAEKETILTNNTASVTPTPVTVADISIAKSINNSTPDVGSQVVFTLTATNNGPSTATNVVATDMLQTGYTFVSATASAGTYNAATGTWTIGTLHAGTNATLTITARVNAGGNYGNTASITSNEKETNTGNNTSTITTPVPVPVTDLSIAKVVDDVAPYVGKDVNFTITVKNDGPSHATGVTMNDVLPTGYAYVSATASTGTYNATTGTWQIGALANGATATVTIKATILATGQFTNTATVTGNEKDLDASNNSASASTIPVANADLQITKSTTAVNPHVGDDITFTLVAKNNGPSDATNVIATDLLKAGYVFKSANPSTGTYNATTGTWTIGNMTNGATATLTITANIKGGGAYDNTATIRGNETDLVPANNTSTINPAVITLVAENDFGKTEEPTPVTVNVVKNDTYGNTGNKVVLTSNPQNGTVRNNNDGTVTYTPNEGFEGTDIFTYQLEDNLGNKSNMATVSIDVTKRLIDLAIAKVLITAPSDVMVGKNVTFDITVTNKSAKTATNVVVEDILESNIGDNFTQLQTFNGKAKLDMNTRKITWTVGQLTGGQVVKLTITAKVTGGGAVKNTATVSGADNDPDITNNTSTAAVPEMPNKPGVFIPTLITPNGDGQNDKFVILGLEKFPGSKLIIWNRWGNVVFRSNDYLNNWDGSQLNEGTYFYELVTPTQNGPKTYKGWLQLMR</sequence>
<proteinExistence type="predicted"/>
<gene>
    <name evidence="2" type="ORF">LX64_01331</name>
</gene>
<feature type="domain" description="DUF11" evidence="1">
    <location>
        <begin position="261"/>
        <end position="372"/>
    </location>
</feature>
<dbReference type="InterPro" id="IPR051172">
    <property type="entry name" value="Chlamydia_OmcB"/>
</dbReference>
<dbReference type="Gene3D" id="2.60.40.2810">
    <property type="match status" value="1"/>
</dbReference>
<feature type="domain" description="DUF11" evidence="1">
    <location>
        <begin position="141"/>
        <end position="252"/>
    </location>
</feature>
<evidence type="ECO:0000259" key="1">
    <source>
        <dbReference type="Pfam" id="PF01345"/>
    </source>
</evidence>
<evidence type="ECO:0000313" key="3">
    <source>
        <dbReference type="Proteomes" id="UP000249547"/>
    </source>
</evidence>
<dbReference type="InterPro" id="IPR013783">
    <property type="entry name" value="Ig-like_fold"/>
</dbReference>
<dbReference type="NCBIfam" id="TIGR01451">
    <property type="entry name" value="B_ant_repeat"/>
    <property type="match status" value="8"/>
</dbReference>
<dbReference type="RefSeq" id="WP_158538550.1">
    <property type="nucleotide sequence ID" value="NZ_QLLL01000002.1"/>
</dbReference>
<feature type="non-terminal residue" evidence="2">
    <location>
        <position position="1"/>
    </location>
</feature>
<dbReference type="Pfam" id="PF13585">
    <property type="entry name" value="CHU_C"/>
    <property type="match status" value="1"/>
</dbReference>
<organism evidence="2 3">
    <name type="scientific">Chitinophaga skermanii</name>
    <dbReference type="NCBI Taxonomy" id="331697"/>
    <lineage>
        <taxon>Bacteria</taxon>
        <taxon>Pseudomonadati</taxon>
        <taxon>Bacteroidota</taxon>
        <taxon>Chitinophagia</taxon>
        <taxon>Chitinophagales</taxon>
        <taxon>Chitinophagaceae</taxon>
        <taxon>Chitinophaga</taxon>
    </lineage>
</organism>
<feature type="domain" description="DUF11" evidence="1">
    <location>
        <begin position="948"/>
        <end position="1069"/>
    </location>
</feature>
<dbReference type="Gene3D" id="2.60.40.10">
    <property type="entry name" value="Immunoglobulins"/>
    <property type="match status" value="4"/>
</dbReference>
<name>A0A327R468_9BACT</name>
<dbReference type="NCBIfam" id="TIGR04131">
    <property type="entry name" value="Bac_Flav_CTERM"/>
    <property type="match status" value="1"/>
</dbReference>
<comment type="caution">
    <text evidence="2">The sequence shown here is derived from an EMBL/GenBank/DDBJ whole genome shotgun (WGS) entry which is preliminary data.</text>
</comment>
<feature type="domain" description="DUF11" evidence="1">
    <location>
        <begin position="497"/>
        <end position="609"/>
    </location>
</feature>
<dbReference type="Pfam" id="PF17963">
    <property type="entry name" value="Big_9"/>
    <property type="match status" value="1"/>
</dbReference>
<feature type="domain" description="DUF11" evidence="1">
    <location>
        <begin position="618"/>
        <end position="730"/>
    </location>
</feature>
<feature type="domain" description="DUF11" evidence="1">
    <location>
        <begin position="22"/>
        <end position="132"/>
    </location>
</feature>